<sequence length="433" mass="49680">MAAMKIFPIVIALCLGVVSAGKHDIYSGYTTYKVSLRDRSDQDILHDLELKLDLDVWQHGLPGNVDAIVMVSPQNKDDFINQLDENEIPHSVHLEDIAKAFEEHDAKMESWRKTRKERKVFEDYPRYSEVDEYLINIAEQYPDLVTIVDAGLSFENRSIKYLKISTTNFTDNSKPIYFLDATIHAREWVTTPVALYSIYRLVEDLRDEDRDLREDIDWIILPIVNPDGYEYTHTTERLWRRTRSYYPEINETCYGVDANRNFDVNFNTVGISSDPCGNTYPGHLAFSDPETRIVRDIMFEYLDRIQLYLNVHSQGYLILYGYGNLTLPENSIQIFHVGSTMGAAIDAHKLPEAGFYRVGNSAMLLYTSSGSAQDYGQAVGIPFSYTLELPGYGFGHQVPPEYINQINFETWEGIAASARLSKLYYEARTKTNV</sequence>
<evidence type="ECO:0000256" key="4">
    <source>
        <dbReference type="ARBA" id="ARBA00022670"/>
    </source>
</evidence>
<dbReference type="GeneID" id="113514532"/>
<feature type="active site" description="Proton donor/acceptor" evidence="11">
    <location>
        <position position="388"/>
    </location>
</feature>
<dbReference type="FunCoup" id="A0A6J1WJN1">
    <property type="interactions" value="60"/>
</dbReference>
<dbReference type="GO" id="GO:0008270">
    <property type="term" value="F:zinc ion binding"/>
    <property type="evidence" value="ECO:0007669"/>
    <property type="project" value="InterPro"/>
</dbReference>
<dbReference type="InterPro" id="IPR003146">
    <property type="entry name" value="M14A_act_pep"/>
</dbReference>
<gene>
    <name evidence="15" type="primary">LOC113514532</name>
</gene>
<evidence type="ECO:0000259" key="13">
    <source>
        <dbReference type="PROSITE" id="PS52035"/>
    </source>
</evidence>
<keyword evidence="6 12" id="KW-0732">Signal</keyword>
<dbReference type="Gene3D" id="3.30.70.340">
    <property type="entry name" value="Metallocarboxypeptidase-like"/>
    <property type="match status" value="1"/>
</dbReference>
<dbReference type="Pfam" id="PF02244">
    <property type="entry name" value="Propep_M14"/>
    <property type="match status" value="1"/>
</dbReference>
<evidence type="ECO:0000256" key="8">
    <source>
        <dbReference type="ARBA" id="ARBA00022833"/>
    </source>
</evidence>
<dbReference type="GO" id="GO:0004181">
    <property type="term" value="F:metallocarboxypeptidase activity"/>
    <property type="evidence" value="ECO:0007669"/>
    <property type="project" value="InterPro"/>
</dbReference>
<dbReference type="Proteomes" id="UP001652740">
    <property type="component" value="Unplaced"/>
</dbReference>
<dbReference type="SMART" id="SM00631">
    <property type="entry name" value="Zn_pept"/>
    <property type="match status" value="1"/>
</dbReference>
<evidence type="ECO:0000256" key="5">
    <source>
        <dbReference type="ARBA" id="ARBA00022723"/>
    </source>
</evidence>
<comment type="similarity">
    <text evidence="2 11">Belongs to the peptidase M14 family.</text>
</comment>
<feature type="domain" description="Peptidase M14" evidence="13">
    <location>
        <begin position="123"/>
        <end position="421"/>
    </location>
</feature>
<dbReference type="InterPro" id="IPR036990">
    <property type="entry name" value="M14A-like_propep"/>
</dbReference>
<dbReference type="PANTHER" id="PTHR11705:SF140">
    <property type="entry name" value="FI02848P-RELATED"/>
    <property type="match status" value="1"/>
</dbReference>
<dbReference type="SUPFAM" id="SSF54897">
    <property type="entry name" value="Protease propeptides/inhibitors"/>
    <property type="match status" value="1"/>
</dbReference>
<feature type="chain" id="PRO_5047436921" evidence="12">
    <location>
        <begin position="21"/>
        <end position="433"/>
    </location>
</feature>
<evidence type="ECO:0000256" key="7">
    <source>
        <dbReference type="ARBA" id="ARBA00022801"/>
    </source>
</evidence>
<evidence type="ECO:0000256" key="11">
    <source>
        <dbReference type="PROSITE-ProRule" id="PRU01379"/>
    </source>
</evidence>
<organism evidence="14 15">
    <name type="scientific">Galleria mellonella</name>
    <name type="common">Greater wax moth</name>
    <dbReference type="NCBI Taxonomy" id="7137"/>
    <lineage>
        <taxon>Eukaryota</taxon>
        <taxon>Metazoa</taxon>
        <taxon>Ecdysozoa</taxon>
        <taxon>Arthropoda</taxon>
        <taxon>Hexapoda</taxon>
        <taxon>Insecta</taxon>
        <taxon>Pterygota</taxon>
        <taxon>Neoptera</taxon>
        <taxon>Endopterygota</taxon>
        <taxon>Lepidoptera</taxon>
        <taxon>Glossata</taxon>
        <taxon>Ditrysia</taxon>
        <taxon>Pyraloidea</taxon>
        <taxon>Pyralidae</taxon>
        <taxon>Galleriinae</taxon>
        <taxon>Galleria</taxon>
    </lineage>
</organism>
<dbReference type="PROSITE" id="PS52035">
    <property type="entry name" value="PEPTIDASE_M14"/>
    <property type="match status" value="1"/>
</dbReference>
<evidence type="ECO:0000256" key="12">
    <source>
        <dbReference type="SAM" id="SignalP"/>
    </source>
</evidence>
<keyword evidence="14" id="KW-1185">Reference proteome</keyword>
<dbReference type="RefSeq" id="XP_026754425.2">
    <property type="nucleotide sequence ID" value="XM_026898624.3"/>
</dbReference>
<dbReference type="Pfam" id="PF00246">
    <property type="entry name" value="Peptidase_M14"/>
    <property type="match status" value="1"/>
</dbReference>
<accession>A0A6J1WJN1</accession>
<evidence type="ECO:0000313" key="15">
    <source>
        <dbReference type="RefSeq" id="XP_026754425.2"/>
    </source>
</evidence>
<protein>
    <submittedName>
        <fullName evidence="15">Carboxypeptidase B-like isoform X1</fullName>
    </submittedName>
</protein>
<dbReference type="Gene3D" id="3.40.630.10">
    <property type="entry name" value="Zn peptidases"/>
    <property type="match status" value="1"/>
</dbReference>
<keyword evidence="4" id="KW-0645">Protease</keyword>
<proteinExistence type="inferred from homology"/>
<dbReference type="AlphaFoldDB" id="A0A6J1WJN1"/>
<evidence type="ECO:0000256" key="3">
    <source>
        <dbReference type="ARBA" id="ARBA00022645"/>
    </source>
</evidence>
<comment type="cofactor">
    <cofactor evidence="1">
        <name>Zn(2+)</name>
        <dbReference type="ChEBI" id="CHEBI:29105"/>
    </cofactor>
</comment>
<evidence type="ECO:0000313" key="14">
    <source>
        <dbReference type="Proteomes" id="UP001652740"/>
    </source>
</evidence>
<dbReference type="GO" id="GO:0006508">
    <property type="term" value="P:proteolysis"/>
    <property type="evidence" value="ECO:0007669"/>
    <property type="project" value="UniProtKB-KW"/>
</dbReference>
<name>A0A6J1WJN1_GALME</name>
<keyword evidence="9" id="KW-0482">Metalloprotease</keyword>
<reference evidence="15" key="1">
    <citation type="submission" date="2025-08" db="UniProtKB">
        <authorList>
            <consortium name="RefSeq"/>
        </authorList>
    </citation>
    <scope>IDENTIFICATION</scope>
    <source>
        <tissue evidence="15">Whole larvae</tissue>
    </source>
</reference>
<dbReference type="PANTHER" id="PTHR11705">
    <property type="entry name" value="PROTEASE FAMILY M14 CARBOXYPEPTIDASE A,B"/>
    <property type="match status" value="1"/>
</dbReference>
<evidence type="ECO:0000256" key="6">
    <source>
        <dbReference type="ARBA" id="ARBA00022729"/>
    </source>
</evidence>
<evidence type="ECO:0000256" key="1">
    <source>
        <dbReference type="ARBA" id="ARBA00001947"/>
    </source>
</evidence>
<dbReference type="InParanoid" id="A0A6J1WJN1"/>
<evidence type="ECO:0000256" key="9">
    <source>
        <dbReference type="ARBA" id="ARBA00023049"/>
    </source>
</evidence>
<dbReference type="InterPro" id="IPR000834">
    <property type="entry name" value="Peptidase_M14"/>
</dbReference>
<keyword evidence="10" id="KW-1015">Disulfide bond</keyword>
<dbReference type="KEGG" id="gmw:113514532"/>
<keyword evidence="7" id="KW-0378">Hydrolase</keyword>
<dbReference type="SUPFAM" id="SSF53187">
    <property type="entry name" value="Zn-dependent exopeptidases"/>
    <property type="match status" value="1"/>
</dbReference>
<keyword evidence="8" id="KW-0862">Zinc</keyword>
<evidence type="ECO:0000256" key="2">
    <source>
        <dbReference type="ARBA" id="ARBA00005988"/>
    </source>
</evidence>
<feature type="signal peptide" evidence="12">
    <location>
        <begin position="1"/>
        <end position="20"/>
    </location>
</feature>
<evidence type="ECO:0000256" key="10">
    <source>
        <dbReference type="ARBA" id="ARBA00023157"/>
    </source>
</evidence>
<keyword evidence="5" id="KW-0479">Metal-binding</keyword>
<dbReference type="GO" id="GO:0005615">
    <property type="term" value="C:extracellular space"/>
    <property type="evidence" value="ECO:0007669"/>
    <property type="project" value="TreeGrafter"/>
</dbReference>
<keyword evidence="3" id="KW-0121">Carboxypeptidase</keyword>
<dbReference type="PRINTS" id="PR00765">
    <property type="entry name" value="CRBOXYPTASEA"/>
</dbReference>